<gene>
    <name evidence="12" type="ORF">B9Z19DRAFT_975418</name>
</gene>
<dbReference type="AlphaFoldDB" id="A0A2T6ZY35"/>
<comment type="subcellular location">
    <subcellularLocation>
        <location evidence="2">Cytoplasm</location>
    </subcellularLocation>
</comment>
<dbReference type="Pfam" id="PF00080">
    <property type="entry name" value="Sod_Cu"/>
    <property type="match status" value="1"/>
</dbReference>
<feature type="region of interest" description="Disordered" evidence="10">
    <location>
        <begin position="133"/>
        <end position="164"/>
    </location>
</feature>
<dbReference type="FunFam" id="3.30.70.100:FF:000038">
    <property type="entry name" value="Superoxide dismutase 1 copper chaperone"/>
    <property type="match status" value="1"/>
</dbReference>
<evidence type="ECO:0000256" key="2">
    <source>
        <dbReference type="ARBA" id="ARBA00004496"/>
    </source>
</evidence>
<dbReference type="InterPro" id="IPR036423">
    <property type="entry name" value="SOD-like_Cu/Zn_dom_sf"/>
</dbReference>
<comment type="caution">
    <text evidence="12">The sequence shown here is derived from an EMBL/GenBank/DDBJ whole genome shotgun (WGS) entry which is preliminary data.</text>
</comment>
<dbReference type="CDD" id="cd00371">
    <property type="entry name" value="HMA"/>
    <property type="match status" value="1"/>
</dbReference>
<accession>A0A2T6ZY35</accession>
<evidence type="ECO:0000256" key="7">
    <source>
        <dbReference type="ARBA" id="ARBA00023157"/>
    </source>
</evidence>
<dbReference type="SUPFAM" id="SSF55008">
    <property type="entry name" value="HMA, heavy metal-associated domain"/>
    <property type="match status" value="1"/>
</dbReference>
<dbReference type="STRING" id="42251.A0A2T6ZY35"/>
<dbReference type="Proteomes" id="UP000244722">
    <property type="component" value="Unassembled WGS sequence"/>
</dbReference>
<feature type="compositionally biased region" description="Basic and acidic residues" evidence="10">
    <location>
        <begin position="141"/>
        <end position="156"/>
    </location>
</feature>
<evidence type="ECO:0000256" key="9">
    <source>
        <dbReference type="ARBA" id="ARBA00032899"/>
    </source>
</evidence>
<dbReference type="GO" id="GO:0005737">
    <property type="term" value="C:cytoplasm"/>
    <property type="evidence" value="ECO:0007669"/>
    <property type="project" value="UniProtKB-SubCell"/>
</dbReference>
<dbReference type="SUPFAM" id="SSF49329">
    <property type="entry name" value="Cu,Zn superoxide dismutase-like"/>
    <property type="match status" value="1"/>
</dbReference>
<name>A0A2T6ZY35_TUBBO</name>
<evidence type="ECO:0000256" key="1">
    <source>
        <dbReference type="ARBA" id="ARBA00001973"/>
    </source>
</evidence>
<keyword evidence="13" id="KW-1185">Reference proteome</keyword>
<sequence>MIDPFQTLFAVPLECDSCVQDVSSSLKKLPGILSVDADLQKQLVTVEGTAAPSAMVSAIQDTGRDAILRGSGKPNSAAVAILETHAKDIPNPVRGLVRIVQVSSKLTILDLTIQGLSPGRYHATIRASGDISRGAASTGDVWERQKSEKEEADAPPRGEFGPIDVGKSGAASVLLDKPIEVWEIIGRSFVVSKERDGSFKPDGPDTVVGVIARSAGVWENEKTVCSCSGKTIWDERKEGIERGMV</sequence>
<dbReference type="OrthoDB" id="666972at2759"/>
<keyword evidence="5" id="KW-0963">Cytoplasm</keyword>
<evidence type="ECO:0000313" key="12">
    <source>
        <dbReference type="EMBL" id="PUU80335.1"/>
    </source>
</evidence>
<evidence type="ECO:0000313" key="13">
    <source>
        <dbReference type="Proteomes" id="UP000244722"/>
    </source>
</evidence>
<keyword evidence="6" id="KW-0479">Metal-binding</keyword>
<evidence type="ECO:0000256" key="5">
    <source>
        <dbReference type="ARBA" id="ARBA00022490"/>
    </source>
</evidence>
<dbReference type="EMBL" id="NESQ01000068">
    <property type="protein sequence ID" value="PUU80335.1"/>
    <property type="molecule type" value="Genomic_DNA"/>
</dbReference>
<comment type="similarity">
    <text evidence="3">Belongs to the CCS1 family.</text>
</comment>
<dbReference type="Pfam" id="PF00403">
    <property type="entry name" value="HMA"/>
    <property type="match status" value="1"/>
</dbReference>
<dbReference type="PROSITE" id="PS50846">
    <property type="entry name" value="HMA_2"/>
    <property type="match status" value="1"/>
</dbReference>
<protein>
    <recommendedName>
        <fullName evidence="4">Superoxide dismutase 1 copper chaperone</fullName>
    </recommendedName>
    <alternativeName>
        <fullName evidence="9">Superoxide dismutase copper chaperone</fullName>
    </alternativeName>
</protein>
<dbReference type="Gene3D" id="2.60.40.200">
    <property type="entry name" value="Superoxide dismutase, copper/zinc binding domain"/>
    <property type="match status" value="1"/>
</dbReference>
<organism evidence="12 13">
    <name type="scientific">Tuber borchii</name>
    <name type="common">White truffle</name>
    <dbReference type="NCBI Taxonomy" id="42251"/>
    <lineage>
        <taxon>Eukaryota</taxon>
        <taxon>Fungi</taxon>
        <taxon>Dikarya</taxon>
        <taxon>Ascomycota</taxon>
        <taxon>Pezizomycotina</taxon>
        <taxon>Pezizomycetes</taxon>
        <taxon>Pezizales</taxon>
        <taxon>Tuberaceae</taxon>
        <taxon>Tuber</taxon>
    </lineage>
</organism>
<evidence type="ECO:0000259" key="11">
    <source>
        <dbReference type="PROSITE" id="PS50846"/>
    </source>
</evidence>
<dbReference type="GO" id="GO:0005507">
    <property type="term" value="F:copper ion binding"/>
    <property type="evidence" value="ECO:0007669"/>
    <property type="project" value="InterPro"/>
</dbReference>
<comment type="cofactor">
    <cofactor evidence="1">
        <name>Cu(2+)</name>
        <dbReference type="ChEBI" id="CHEBI:29036"/>
    </cofactor>
</comment>
<dbReference type="GO" id="GO:0006801">
    <property type="term" value="P:superoxide metabolic process"/>
    <property type="evidence" value="ECO:0007669"/>
    <property type="project" value="InterPro"/>
</dbReference>
<evidence type="ECO:0000256" key="6">
    <source>
        <dbReference type="ARBA" id="ARBA00022723"/>
    </source>
</evidence>
<evidence type="ECO:0000256" key="10">
    <source>
        <dbReference type="SAM" id="MobiDB-lite"/>
    </source>
</evidence>
<feature type="domain" description="HMA" evidence="11">
    <location>
        <begin position="4"/>
        <end position="67"/>
    </location>
</feature>
<proteinExistence type="inferred from homology"/>
<evidence type="ECO:0000256" key="4">
    <source>
        <dbReference type="ARBA" id="ARBA00016103"/>
    </source>
</evidence>
<dbReference type="InterPro" id="IPR036163">
    <property type="entry name" value="HMA_dom_sf"/>
</dbReference>
<dbReference type="InterPro" id="IPR024134">
    <property type="entry name" value="SOD_Cu/Zn_/chaperone"/>
</dbReference>
<keyword evidence="7" id="KW-1015">Disulfide bond</keyword>
<reference evidence="12 13" key="1">
    <citation type="submission" date="2017-04" db="EMBL/GenBank/DDBJ databases">
        <title>Draft genome sequence of Tuber borchii Vittad., a whitish edible truffle.</title>
        <authorList>
            <consortium name="DOE Joint Genome Institute"/>
            <person name="Murat C."/>
            <person name="Kuo A."/>
            <person name="Barry K.W."/>
            <person name="Clum A."/>
            <person name="Dockter R.B."/>
            <person name="Fauchery L."/>
            <person name="Iotti M."/>
            <person name="Kohler A."/>
            <person name="Labutti K."/>
            <person name="Lindquist E.A."/>
            <person name="Lipzen A."/>
            <person name="Ohm R.A."/>
            <person name="Wang M."/>
            <person name="Grigoriev I.V."/>
            <person name="Zambonelli A."/>
            <person name="Martin F.M."/>
        </authorList>
    </citation>
    <scope>NUCLEOTIDE SEQUENCE [LARGE SCALE GENOMIC DNA]</scope>
    <source>
        <strain evidence="12 13">Tbo3840</strain>
    </source>
</reference>
<evidence type="ECO:0000256" key="3">
    <source>
        <dbReference type="ARBA" id="ARBA00010636"/>
    </source>
</evidence>
<dbReference type="InterPro" id="IPR001424">
    <property type="entry name" value="SOD_Cu_Zn_dom"/>
</dbReference>
<dbReference type="Gene3D" id="3.30.70.100">
    <property type="match status" value="1"/>
</dbReference>
<comment type="similarity">
    <text evidence="8">In the C-terminal section; belongs to the Cu-Zn superoxide dismutase family.</text>
</comment>
<dbReference type="InterPro" id="IPR006121">
    <property type="entry name" value="HMA_dom"/>
</dbReference>
<dbReference type="PANTHER" id="PTHR10003">
    <property type="entry name" value="SUPEROXIDE DISMUTASE CU-ZN -RELATED"/>
    <property type="match status" value="1"/>
</dbReference>
<evidence type="ECO:0000256" key="8">
    <source>
        <dbReference type="ARBA" id="ARBA00025798"/>
    </source>
</evidence>